<organism evidence="2">
    <name type="scientific">Anopheles darlingi</name>
    <name type="common">Mosquito</name>
    <dbReference type="NCBI Taxonomy" id="43151"/>
    <lineage>
        <taxon>Eukaryota</taxon>
        <taxon>Metazoa</taxon>
        <taxon>Ecdysozoa</taxon>
        <taxon>Arthropoda</taxon>
        <taxon>Hexapoda</taxon>
        <taxon>Insecta</taxon>
        <taxon>Pterygota</taxon>
        <taxon>Neoptera</taxon>
        <taxon>Endopterygota</taxon>
        <taxon>Diptera</taxon>
        <taxon>Nematocera</taxon>
        <taxon>Culicoidea</taxon>
        <taxon>Culicidae</taxon>
        <taxon>Anophelinae</taxon>
        <taxon>Anopheles</taxon>
    </lineage>
</organism>
<accession>A0A2M4DJM5</accession>
<dbReference type="AlphaFoldDB" id="A0A2M4DJM5"/>
<sequence>MTGKHHLPVQLLLAVVVVVVVAGDFFFSSGNGICRHTSVTHVCDGIASRLEPPKKGQTPLRPQLFIFTRAHCLCPGRWRRHPALDPRAPF</sequence>
<feature type="signal peptide" evidence="1">
    <location>
        <begin position="1"/>
        <end position="22"/>
    </location>
</feature>
<evidence type="ECO:0000313" key="2">
    <source>
        <dbReference type="EMBL" id="MBW77388.1"/>
    </source>
</evidence>
<evidence type="ECO:0000256" key="1">
    <source>
        <dbReference type="SAM" id="SignalP"/>
    </source>
</evidence>
<name>A0A2M4DJM5_ANODA</name>
<protein>
    <submittedName>
        <fullName evidence="2">Putative secreted protein</fullName>
    </submittedName>
</protein>
<keyword evidence="1" id="KW-0732">Signal</keyword>
<feature type="chain" id="PRO_5014676081" evidence="1">
    <location>
        <begin position="23"/>
        <end position="90"/>
    </location>
</feature>
<proteinExistence type="predicted"/>
<reference evidence="2" key="1">
    <citation type="submission" date="2018-01" db="EMBL/GenBank/DDBJ databases">
        <title>An insight into the sialome of Amazonian anophelines.</title>
        <authorList>
            <person name="Ribeiro J.M."/>
            <person name="Scarpassa V."/>
            <person name="Calvo E."/>
        </authorList>
    </citation>
    <scope>NUCLEOTIDE SEQUENCE</scope>
</reference>
<dbReference type="EMBL" id="GGFL01013210">
    <property type="protein sequence ID" value="MBW77388.1"/>
    <property type="molecule type" value="Transcribed_RNA"/>
</dbReference>